<evidence type="ECO:0000313" key="3">
    <source>
        <dbReference type="EMBL" id="MFC2969240.1"/>
    </source>
</evidence>
<name>A0ABV7AJG5_9RHOB</name>
<evidence type="ECO:0000256" key="1">
    <source>
        <dbReference type="ARBA" id="ARBA00005291"/>
    </source>
</evidence>
<dbReference type="RefSeq" id="WP_377833950.1">
    <property type="nucleotide sequence ID" value="NZ_JBHRSK010000011.1"/>
</dbReference>
<dbReference type="Proteomes" id="UP001595443">
    <property type="component" value="Unassembled WGS sequence"/>
</dbReference>
<dbReference type="PANTHER" id="PTHR21017:SF19">
    <property type="entry name" value="PROTEIN NIPSNAP HOMOLOG 3B"/>
    <property type="match status" value="1"/>
</dbReference>
<dbReference type="SUPFAM" id="SSF54909">
    <property type="entry name" value="Dimeric alpha+beta barrel"/>
    <property type="match status" value="1"/>
</dbReference>
<feature type="domain" description="NIPSNAP" evidence="2">
    <location>
        <begin position="4"/>
        <end position="101"/>
    </location>
</feature>
<organism evidence="3 4">
    <name type="scientific">Acidimangrovimonas pyrenivorans</name>
    <dbReference type="NCBI Taxonomy" id="2030798"/>
    <lineage>
        <taxon>Bacteria</taxon>
        <taxon>Pseudomonadati</taxon>
        <taxon>Pseudomonadota</taxon>
        <taxon>Alphaproteobacteria</taxon>
        <taxon>Rhodobacterales</taxon>
        <taxon>Paracoccaceae</taxon>
        <taxon>Acidimangrovimonas</taxon>
    </lineage>
</organism>
<protein>
    <submittedName>
        <fullName evidence="3">NIPSNAP family protein</fullName>
    </submittedName>
</protein>
<dbReference type="PANTHER" id="PTHR21017">
    <property type="entry name" value="NIPSNAP-RELATED"/>
    <property type="match status" value="1"/>
</dbReference>
<reference evidence="4" key="1">
    <citation type="journal article" date="2019" name="Int. J. Syst. Evol. Microbiol.">
        <title>The Global Catalogue of Microorganisms (GCM) 10K type strain sequencing project: providing services to taxonomists for standard genome sequencing and annotation.</title>
        <authorList>
            <consortium name="The Broad Institute Genomics Platform"/>
            <consortium name="The Broad Institute Genome Sequencing Center for Infectious Disease"/>
            <person name="Wu L."/>
            <person name="Ma J."/>
        </authorList>
    </citation>
    <scope>NUCLEOTIDE SEQUENCE [LARGE SCALE GENOMIC DNA]</scope>
    <source>
        <strain evidence="4">KCTC 62192</strain>
    </source>
</reference>
<dbReference type="InterPro" id="IPR012577">
    <property type="entry name" value="NIPSNAP"/>
</dbReference>
<proteinExistence type="inferred from homology"/>
<gene>
    <name evidence="3" type="ORF">ACFOES_14135</name>
</gene>
<evidence type="ECO:0000259" key="2">
    <source>
        <dbReference type="Pfam" id="PF07978"/>
    </source>
</evidence>
<dbReference type="EMBL" id="JBHRSK010000011">
    <property type="protein sequence ID" value="MFC2969240.1"/>
    <property type="molecule type" value="Genomic_DNA"/>
</dbReference>
<dbReference type="InterPro" id="IPR051557">
    <property type="entry name" value="NipSnap_domain"/>
</dbReference>
<dbReference type="InterPro" id="IPR011008">
    <property type="entry name" value="Dimeric_a/b-barrel"/>
</dbReference>
<dbReference type="Pfam" id="PF07978">
    <property type="entry name" value="NIPSNAP"/>
    <property type="match status" value="1"/>
</dbReference>
<dbReference type="Gene3D" id="3.30.70.100">
    <property type="match status" value="1"/>
</dbReference>
<accession>A0ABV7AJG5</accession>
<keyword evidence="4" id="KW-1185">Reference proteome</keyword>
<evidence type="ECO:0000313" key="4">
    <source>
        <dbReference type="Proteomes" id="UP001595443"/>
    </source>
</evidence>
<comment type="caution">
    <text evidence="3">The sequence shown here is derived from an EMBL/GenBank/DDBJ whole genome shotgun (WGS) entry which is preliminary data.</text>
</comment>
<comment type="similarity">
    <text evidence="1">Belongs to the NipSnap family.</text>
</comment>
<sequence length="103" mass="11673">MIFEKRTYRVSAGKAAEFLKLYEAEGLGIITKYARLVGCWTTESGPLNSIVFLWGYDSFAHRCEQRAKLGADADWQGFVPKILPYLEYQESVFLTPAAFSPIK</sequence>